<dbReference type="SMART" id="SM00078">
    <property type="entry name" value="IlGF"/>
    <property type="match status" value="1"/>
</dbReference>
<dbReference type="GeneID" id="114249638"/>
<comment type="subcellular location">
    <subcellularLocation>
        <location evidence="2 11 14">Secreted</location>
    </subcellularLocation>
</comment>
<keyword evidence="8 11" id="KW-0732">Signal</keyword>
<dbReference type="Pfam" id="PF00049">
    <property type="entry name" value="Insulin"/>
    <property type="match status" value="1"/>
</dbReference>
<feature type="domain" description="Insulin-like" evidence="15">
    <location>
        <begin position="26"/>
        <end position="92"/>
    </location>
</feature>
<comment type="similarity">
    <text evidence="3 11 14">Belongs to the insulin family.</text>
</comment>
<dbReference type="PANTHER" id="PTHR13647:SF4">
    <property type="entry name" value="INSULIN-LIKE PEPTIDE 1-RELATED"/>
    <property type="match status" value="1"/>
</dbReference>
<dbReference type="InterPro" id="IPR017097">
    <property type="entry name" value="Bombyxin"/>
</dbReference>
<dbReference type="PIRSF" id="PIRSF500312">
    <property type="entry name" value="Bombyxin_A"/>
    <property type="match status" value="1"/>
</dbReference>
<dbReference type="InterPro" id="IPR016179">
    <property type="entry name" value="Insulin-like"/>
</dbReference>
<dbReference type="InterPro" id="IPR036438">
    <property type="entry name" value="Insulin-like_sf"/>
</dbReference>
<keyword evidence="10 13" id="KW-0873">Pyrrolidone carboxylic acid</keyword>
<evidence type="ECO:0000256" key="12">
    <source>
        <dbReference type="PIRSR" id="PIRSR037038-1"/>
    </source>
</evidence>
<evidence type="ECO:0000256" key="14">
    <source>
        <dbReference type="RuleBase" id="RU000406"/>
    </source>
</evidence>
<evidence type="ECO:0000256" key="10">
    <source>
        <dbReference type="ARBA" id="ARBA00023283"/>
    </source>
</evidence>
<dbReference type="InterPro" id="IPR022353">
    <property type="entry name" value="Insulin_CS"/>
</dbReference>
<dbReference type="PANTHER" id="PTHR13647">
    <property type="entry name" value="INSULIN-LIKE PEPTIDE 2-RELATED"/>
    <property type="match status" value="1"/>
</dbReference>
<keyword evidence="5 11" id="KW-0964">Secreted</keyword>
<dbReference type="Proteomes" id="UP000504629">
    <property type="component" value="Unplaced"/>
</dbReference>
<gene>
    <name evidence="17" type="primary">LOC114249638</name>
</gene>
<dbReference type="PIRSF" id="PIRSF037038">
    <property type="entry name" value="Bombyxin"/>
    <property type="match status" value="1"/>
</dbReference>
<dbReference type="OrthoDB" id="10019596at2759"/>
<evidence type="ECO:0000256" key="11">
    <source>
        <dbReference type="PIRNR" id="PIRNR037038"/>
    </source>
</evidence>
<evidence type="ECO:0000256" key="9">
    <source>
        <dbReference type="ARBA" id="ARBA00023157"/>
    </source>
</evidence>
<evidence type="ECO:0000256" key="4">
    <source>
        <dbReference type="ARBA" id="ARBA00011207"/>
    </source>
</evidence>
<evidence type="ECO:0000256" key="7">
    <source>
        <dbReference type="ARBA" id="ARBA00022702"/>
    </source>
</evidence>
<evidence type="ECO:0000256" key="6">
    <source>
        <dbReference type="ARBA" id="ARBA00022685"/>
    </source>
</evidence>
<dbReference type="CDD" id="cd04366">
    <property type="entry name" value="IlGF_insulin_bombyxin_like"/>
    <property type="match status" value="1"/>
</dbReference>
<dbReference type="AlphaFoldDB" id="A0A6J2K9V8"/>
<keyword evidence="6" id="KW-0165">Cleavage on pair of basic residues</keyword>
<keyword evidence="16" id="KW-1185">Reference proteome</keyword>
<evidence type="ECO:0000256" key="2">
    <source>
        <dbReference type="ARBA" id="ARBA00004613"/>
    </source>
</evidence>
<dbReference type="SMR" id="A0A6J2K9V8"/>
<dbReference type="GO" id="GO:0008083">
    <property type="term" value="F:growth factor activity"/>
    <property type="evidence" value="ECO:0007669"/>
    <property type="project" value="InterPro"/>
</dbReference>
<dbReference type="InterPro" id="IPR030680">
    <property type="entry name" value="Bombyxin_A"/>
</dbReference>
<accession>A0A6J2K9V8</accession>
<feature type="modified residue" description="Pyrrolidone carboxylic acid" evidence="13">
    <location>
        <position position="20"/>
    </location>
</feature>
<dbReference type="PRINTS" id="PR00276">
    <property type="entry name" value="INSULINFAMLY"/>
</dbReference>
<feature type="disulfide bond" evidence="12">
    <location>
        <begin position="78"/>
        <end position="83"/>
    </location>
</feature>
<evidence type="ECO:0000256" key="5">
    <source>
        <dbReference type="ARBA" id="ARBA00022525"/>
    </source>
</evidence>
<keyword evidence="7 11" id="KW-0372">Hormone</keyword>
<evidence type="ECO:0000256" key="13">
    <source>
        <dbReference type="PIRSR" id="PIRSR037038-2"/>
    </source>
</evidence>
<name>A0A6J2K9V8_BOMMA</name>
<evidence type="ECO:0000259" key="15">
    <source>
        <dbReference type="SMART" id="SM00078"/>
    </source>
</evidence>
<comment type="subunit">
    <text evidence="4 11">Heterodimer of a B chain and an A chain linked by two disulfide bonds.</text>
</comment>
<dbReference type="SUPFAM" id="SSF56994">
    <property type="entry name" value="Insulin-like"/>
    <property type="match status" value="1"/>
</dbReference>
<feature type="chain" id="PRO_5027203660" description="Bombyxin A" evidence="11">
    <location>
        <begin position="20"/>
        <end position="92"/>
    </location>
</feature>
<feature type="signal peptide" evidence="11">
    <location>
        <begin position="1"/>
        <end position="19"/>
    </location>
</feature>
<dbReference type="GO" id="GO:0005179">
    <property type="term" value="F:hormone activity"/>
    <property type="evidence" value="ECO:0007669"/>
    <property type="project" value="UniProtKB-KW"/>
</dbReference>
<evidence type="ECO:0000313" key="16">
    <source>
        <dbReference type="Proteomes" id="UP000504629"/>
    </source>
</evidence>
<comment type="function">
    <text evidence="1 11">Brain peptide responsible for activation of prothoracic glands to produce ecdysone in insects.</text>
</comment>
<evidence type="ECO:0000313" key="17">
    <source>
        <dbReference type="RefSeq" id="XP_028039076.1"/>
    </source>
</evidence>
<reference evidence="17" key="1">
    <citation type="submission" date="2025-08" db="UniProtKB">
        <authorList>
            <consortium name="RefSeq"/>
        </authorList>
    </citation>
    <scope>IDENTIFICATION</scope>
    <source>
        <tissue evidence="17">Silk gland</tissue>
    </source>
</reference>
<dbReference type="KEGG" id="bman:114249638"/>
<protein>
    <recommendedName>
        <fullName evidence="11">Bombyxin A</fullName>
    </recommendedName>
</protein>
<feature type="disulfide bond" description="Interchain (between B and A chains)" evidence="12">
    <location>
        <begin position="29"/>
        <end position="79"/>
    </location>
</feature>
<feature type="disulfide bond" description="Interchain (between B and A chains)" evidence="12">
    <location>
        <begin position="41"/>
        <end position="92"/>
    </location>
</feature>
<organism evidence="16 17">
    <name type="scientific">Bombyx mandarina</name>
    <name type="common">Wild silk moth</name>
    <name type="synonym">Wild silkworm</name>
    <dbReference type="NCBI Taxonomy" id="7092"/>
    <lineage>
        <taxon>Eukaryota</taxon>
        <taxon>Metazoa</taxon>
        <taxon>Ecdysozoa</taxon>
        <taxon>Arthropoda</taxon>
        <taxon>Hexapoda</taxon>
        <taxon>Insecta</taxon>
        <taxon>Pterygota</taxon>
        <taxon>Neoptera</taxon>
        <taxon>Endopterygota</taxon>
        <taxon>Lepidoptera</taxon>
        <taxon>Glossata</taxon>
        <taxon>Ditrysia</taxon>
        <taxon>Bombycoidea</taxon>
        <taxon>Bombycidae</taxon>
        <taxon>Bombycinae</taxon>
        <taxon>Bombyx</taxon>
    </lineage>
</organism>
<evidence type="ECO:0000256" key="8">
    <source>
        <dbReference type="ARBA" id="ARBA00022729"/>
    </source>
</evidence>
<dbReference type="PROSITE" id="PS00262">
    <property type="entry name" value="INSULIN"/>
    <property type="match status" value="1"/>
</dbReference>
<dbReference type="Gene3D" id="1.10.100.10">
    <property type="entry name" value="Insulin-like"/>
    <property type="match status" value="1"/>
</dbReference>
<evidence type="ECO:0000256" key="3">
    <source>
        <dbReference type="ARBA" id="ARBA00009034"/>
    </source>
</evidence>
<proteinExistence type="inferred from homology"/>
<dbReference type="RefSeq" id="XP_028039076.1">
    <property type="nucleotide sequence ID" value="XM_028183275.1"/>
</dbReference>
<keyword evidence="9 12" id="KW-1015">Disulfide bond</keyword>
<evidence type="ECO:0000256" key="1">
    <source>
        <dbReference type="ARBA" id="ARBA00002108"/>
    </source>
</evidence>
<dbReference type="PRINTS" id="PR02003">
    <property type="entry name" value="BOMBYXIN"/>
</dbReference>
<dbReference type="GO" id="GO:0005615">
    <property type="term" value="C:extracellular space"/>
    <property type="evidence" value="ECO:0007669"/>
    <property type="project" value="InterPro"/>
</dbReference>
<dbReference type="InterPro" id="IPR022352">
    <property type="entry name" value="Ins/IGF/rlx"/>
</dbReference>
<sequence>MKILLAIALMLSTVMWVSTQQPQAVHTYCGRHLARTLADLCWEAGVDKRSGAQFASYGSAWLMPYSEGRGKRGIVDECCLRPCSVDVLLSYC</sequence>